<dbReference type="Gene3D" id="2.50.20.10">
    <property type="entry name" value="Lipoprotein localisation LolA/LolB/LppX"/>
    <property type="match status" value="1"/>
</dbReference>
<gene>
    <name evidence="2" type="ORF">BDD43_5864</name>
</gene>
<proteinExistence type="predicted"/>
<dbReference type="Pfam" id="PF14125">
    <property type="entry name" value="DUF4292"/>
    <property type="match status" value="1"/>
</dbReference>
<dbReference type="PROSITE" id="PS51257">
    <property type="entry name" value="PROKAR_LIPOPROTEIN"/>
    <property type="match status" value="1"/>
</dbReference>
<protein>
    <submittedName>
        <fullName evidence="2">Uncharacterized protein DUF4292</fullName>
    </submittedName>
</protein>
<name>A0A495J9V9_9SPHI</name>
<dbReference type="InterPro" id="IPR025634">
    <property type="entry name" value="DUF4292"/>
</dbReference>
<evidence type="ECO:0000256" key="1">
    <source>
        <dbReference type="SAM" id="SignalP"/>
    </source>
</evidence>
<sequence length="297" mass="32232">MRKNTLNKLAVVLCLLALFSCKSKKYRLVSPGADTTAVVDTPAKAVSATVSGSTPAAAATNAAVVTTPPVKPAIDNFKLEKLKSIRLKQVDFNTFSGKAQTKLSVNGDSHDVTFTVRIKKDQQIWVSITAVLGVEVARALITPDSIKLMNRLESTYLKKPFSYIYSYTSKQLNYKTLEALIIGNAVPELVNDNANLKASNGDVILNGNLQDLVYQLTVGPDLRVIETNMANHAGGQSLHVFNAAFIQAGSHVMPSKVNISSSVGDKNIQAELHYTKVDFDQTLSYPFSVPARFKLTN</sequence>
<dbReference type="Proteomes" id="UP000268007">
    <property type="component" value="Unassembled WGS sequence"/>
</dbReference>
<reference evidence="2 3" key="1">
    <citation type="submission" date="2018-10" db="EMBL/GenBank/DDBJ databases">
        <title>Genomic Encyclopedia of Archaeal and Bacterial Type Strains, Phase II (KMG-II): from individual species to whole genera.</title>
        <authorList>
            <person name="Goeker M."/>
        </authorList>
    </citation>
    <scope>NUCLEOTIDE SEQUENCE [LARGE SCALE GENOMIC DNA]</scope>
    <source>
        <strain evidence="2 3">DSM 18602</strain>
    </source>
</reference>
<dbReference type="OrthoDB" id="849114at2"/>
<dbReference type="EMBL" id="RBKU01000001">
    <property type="protein sequence ID" value="RKR85593.1"/>
    <property type="molecule type" value="Genomic_DNA"/>
</dbReference>
<evidence type="ECO:0000313" key="3">
    <source>
        <dbReference type="Proteomes" id="UP000268007"/>
    </source>
</evidence>
<keyword evidence="3" id="KW-1185">Reference proteome</keyword>
<organism evidence="2 3">
    <name type="scientific">Mucilaginibacter gracilis</name>
    <dbReference type="NCBI Taxonomy" id="423350"/>
    <lineage>
        <taxon>Bacteria</taxon>
        <taxon>Pseudomonadati</taxon>
        <taxon>Bacteroidota</taxon>
        <taxon>Sphingobacteriia</taxon>
        <taxon>Sphingobacteriales</taxon>
        <taxon>Sphingobacteriaceae</taxon>
        <taxon>Mucilaginibacter</taxon>
    </lineage>
</organism>
<dbReference type="AlphaFoldDB" id="A0A495J9V9"/>
<feature type="signal peptide" evidence="1">
    <location>
        <begin position="1"/>
        <end position="25"/>
    </location>
</feature>
<keyword evidence="1" id="KW-0732">Signal</keyword>
<dbReference type="RefSeq" id="WP_121201631.1">
    <property type="nucleotide sequence ID" value="NZ_RBKU01000001.1"/>
</dbReference>
<comment type="caution">
    <text evidence="2">The sequence shown here is derived from an EMBL/GenBank/DDBJ whole genome shotgun (WGS) entry which is preliminary data.</text>
</comment>
<evidence type="ECO:0000313" key="2">
    <source>
        <dbReference type="EMBL" id="RKR85593.1"/>
    </source>
</evidence>
<accession>A0A495J9V9</accession>
<feature type="chain" id="PRO_5019755689" evidence="1">
    <location>
        <begin position="26"/>
        <end position="297"/>
    </location>
</feature>